<evidence type="ECO:0000313" key="2">
    <source>
        <dbReference type="Proteomes" id="UP000076587"/>
    </source>
</evidence>
<dbReference type="RefSeq" id="WP_063375232.1">
    <property type="nucleotide sequence ID" value="NZ_AUXT01000002.1"/>
</dbReference>
<accession>A0A167I1E0</accession>
<protein>
    <submittedName>
        <fullName evidence="1">Uncharacterized protein</fullName>
    </submittedName>
</protein>
<dbReference type="Proteomes" id="UP000076587">
    <property type="component" value="Unassembled WGS sequence"/>
</dbReference>
<comment type="caution">
    <text evidence="1">The sequence shown here is derived from an EMBL/GenBank/DDBJ whole genome shotgun (WGS) entry which is preliminary data.</text>
</comment>
<reference evidence="1 2" key="1">
    <citation type="submission" date="2013-07" db="EMBL/GenBank/DDBJ databases">
        <title>Comparative Genomic and Metabolomic Analysis of Twelve Strains of Pseudoalteromonas luteoviolacea.</title>
        <authorList>
            <person name="Vynne N.G."/>
            <person name="Mansson M."/>
            <person name="Gram L."/>
        </authorList>
    </citation>
    <scope>NUCLEOTIDE SEQUENCE [LARGE SCALE GENOMIC DNA]</scope>
    <source>
        <strain evidence="1 2">NCIMB 1942</strain>
    </source>
</reference>
<gene>
    <name evidence="1" type="ORF">N482_04160</name>
</gene>
<dbReference type="AlphaFoldDB" id="A0A167I1E0"/>
<name>A0A167I1E0_9GAMM</name>
<organism evidence="1 2">
    <name type="scientific">Pseudoalteromonas luteoviolacea NCIMB 1942</name>
    <dbReference type="NCBI Taxonomy" id="1365253"/>
    <lineage>
        <taxon>Bacteria</taxon>
        <taxon>Pseudomonadati</taxon>
        <taxon>Pseudomonadota</taxon>
        <taxon>Gammaproteobacteria</taxon>
        <taxon>Alteromonadales</taxon>
        <taxon>Pseudoalteromonadaceae</taxon>
        <taxon>Pseudoalteromonas</taxon>
    </lineage>
</organism>
<proteinExistence type="predicted"/>
<dbReference type="EMBL" id="AUXT01000002">
    <property type="protein sequence ID" value="KZN58787.1"/>
    <property type="molecule type" value="Genomic_DNA"/>
</dbReference>
<dbReference type="PATRIC" id="fig|1365253.3.peg.104"/>
<sequence>MNEVTPEKIPVEMGQTVNLESRSPIAVTITTIGDTVIKFTVLANNSASVYVGSDIKRFDIHPIENCGEEGFLK</sequence>
<evidence type="ECO:0000313" key="1">
    <source>
        <dbReference type="EMBL" id="KZN58787.1"/>
    </source>
</evidence>